<proteinExistence type="predicted"/>
<evidence type="ECO:0000259" key="1">
    <source>
        <dbReference type="Pfam" id="PF07463"/>
    </source>
</evidence>
<keyword evidence="4" id="KW-1185">Reference proteome</keyword>
<dbReference type="InterPro" id="IPR003615">
    <property type="entry name" value="HNH_nuc"/>
</dbReference>
<evidence type="ECO:0008006" key="5">
    <source>
        <dbReference type="Google" id="ProtNLM"/>
    </source>
</evidence>
<feature type="domain" description="HNH nuclease" evidence="2">
    <location>
        <begin position="59"/>
        <end position="102"/>
    </location>
</feature>
<comment type="caution">
    <text evidence="3">The sequence shown here is derived from an EMBL/GenBank/DDBJ whole genome shotgun (WGS) entry which is preliminary data.</text>
</comment>
<evidence type="ECO:0000313" key="3">
    <source>
        <dbReference type="EMBL" id="MBP1971602.1"/>
    </source>
</evidence>
<dbReference type="Gene3D" id="3.90.75.20">
    <property type="match status" value="1"/>
</dbReference>
<gene>
    <name evidence="3" type="ORF">J2Z83_003753</name>
</gene>
<evidence type="ECO:0000259" key="2">
    <source>
        <dbReference type="Pfam" id="PF13392"/>
    </source>
</evidence>
<sequence>MTELWRYVKGHEGEYMVSNKGRMLSFKDNDKPLILKTFFNHSGYVRVNLMKESKLKQVFVHRLVAESFLREFKEGYSVNHKDGNKANNIIKNLEMVTQKENVNHSLYVLGNGIKPVLMLDKDSFVPIREFDNVEVAGRETGIDSVRIWRVCNWERNFVSGYSWMYKDEYSEECIEKRKNNVNKGFGRKRVYQIDPKTNIAINAFEGVGIAERELGLSNIRHCVAGLGKTAGGYKWSYQNPHIKG</sequence>
<dbReference type="Pfam" id="PF13392">
    <property type="entry name" value="HNH_3"/>
    <property type="match status" value="1"/>
</dbReference>
<dbReference type="InterPro" id="IPR010902">
    <property type="entry name" value="NUMOD4"/>
</dbReference>
<dbReference type="InterPro" id="IPR003647">
    <property type="entry name" value="Intron_nuc_1_rpt"/>
</dbReference>
<organism evidence="3 4">
    <name type="scientific">Virgibacillus natechei</name>
    <dbReference type="NCBI Taxonomy" id="1216297"/>
    <lineage>
        <taxon>Bacteria</taxon>
        <taxon>Bacillati</taxon>
        <taxon>Bacillota</taxon>
        <taxon>Bacilli</taxon>
        <taxon>Bacillales</taxon>
        <taxon>Bacillaceae</taxon>
        <taxon>Virgibacillus</taxon>
    </lineage>
</organism>
<name>A0ABS4IKV8_9BACI</name>
<feature type="domain" description="NUMOD4" evidence="1">
    <location>
        <begin position="3"/>
        <end position="49"/>
    </location>
</feature>
<dbReference type="InterPro" id="IPR036388">
    <property type="entry name" value="WH-like_DNA-bd_sf"/>
</dbReference>
<dbReference type="RefSeq" id="WP_209464625.1">
    <property type="nucleotide sequence ID" value="NZ_CP110224.1"/>
</dbReference>
<evidence type="ECO:0000313" key="4">
    <source>
        <dbReference type="Proteomes" id="UP001519345"/>
    </source>
</evidence>
<dbReference type="InterPro" id="IPR044925">
    <property type="entry name" value="His-Me_finger_sf"/>
</dbReference>
<reference evidence="3 4" key="1">
    <citation type="submission" date="2021-03" db="EMBL/GenBank/DDBJ databases">
        <title>Genomic Encyclopedia of Type Strains, Phase IV (KMG-IV): sequencing the most valuable type-strain genomes for metagenomic binning, comparative biology and taxonomic classification.</title>
        <authorList>
            <person name="Goeker M."/>
        </authorList>
    </citation>
    <scope>NUCLEOTIDE SEQUENCE [LARGE SCALE GENOMIC DNA]</scope>
    <source>
        <strain evidence="3 4">DSM 25609</strain>
    </source>
</reference>
<accession>A0ABS4IKV8</accession>
<dbReference type="Gene3D" id="1.10.10.10">
    <property type="entry name" value="Winged helix-like DNA-binding domain superfamily/Winged helix DNA-binding domain"/>
    <property type="match status" value="2"/>
</dbReference>
<protein>
    <recommendedName>
        <fullName evidence="5">HNH endonuclease</fullName>
    </recommendedName>
</protein>
<dbReference type="Proteomes" id="UP001519345">
    <property type="component" value="Unassembled WGS sequence"/>
</dbReference>
<dbReference type="SUPFAM" id="SSF54060">
    <property type="entry name" value="His-Me finger endonucleases"/>
    <property type="match status" value="1"/>
</dbReference>
<dbReference type="EMBL" id="JAGGKX010000029">
    <property type="protein sequence ID" value="MBP1971602.1"/>
    <property type="molecule type" value="Genomic_DNA"/>
</dbReference>
<dbReference type="Pfam" id="PF07463">
    <property type="entry name" value="NUMOD4"/>
    <property type="match status" value="1"/>
</dbReference>
<dbReference type="SMART" id="SM00497">
    <property type="entry name" value="IENR1"/>
    <property type="match status" value="2"/>
</dbReference>